<dbReference type="Pfam" id="PF04397">
    <property type="entry name" value="LytTR"/>
    <property type="match status" value="1"/>
</dbReference>
<sequence>MRIGLCDDDSVFLNYLLHLMKQYFVNDRDTTLSAFMPDKLNSYIEASQFPFDIFITDIDMGKINGIKITAKINRINSSCIIIFLSNYINFATEVYDVRHIYFVLKSQLEERLPKAIDKALALYRQRASHYLTIRYQNREFLIPLEDILYMEALGRYLYIHTAAETIKSINTLKDISHQLTDEFIRCHHSYIVNFYHIRSVSRTECVLTANHKISISQTYSKSFQAAYVQFVSRKLS</sequence>
<name>A0A1M6SJR8_9FIRM</name>
<evidence type="ECO:0000313" key="6">
    <source>
        <dbReference type="EMBL" id="SHK44907.1"/>
    </source>
</evidence>
<accession>A0A1M6SJR8</accession>
<reference evidence="6 7" key="1">
    <citation type="submission" date="2016-11" db="EMBL/GenBank/DDBJ databases">
        <authorList>
            <person name="Jaros S."/>
            <person name="Januszkiewicz K."/>
            <person name="Wedrychowicz H."/>
        </authorList>
    </citation>
    <scope>NUCLEOTIDE SEQUENCE [LARGE SCALE GENOMIC DNA]</scope>
    <source>
        <strain evidence="6 7">DSM 15929</strain>
    </source>
</reference>
<dbReference type="InterPro" id="IPR046947">
    <property type="entry name" value="LytR-like"/>
</dbReference>
<dbReference type="InterPro" id="IPR001789">
    <property type="entry name" value="Sig_transdc_resp-reg_receiver"/>
</dbReference>
<dbReference type="OrthoDB" id="9812232at2"/>
<dbReference type="GO" id="GO:0003677">
    <property type="term" value="F:DNA binding"/>
    <property type="evidence" value="ECO:0007669"/>
    <property type="project" value="InterPro"/>
</dbReference>
<dbReference type="SMART" id="SM00850">
    <property type="entry name" value="LytTR"/>
    <property type="match status" value="1"/>
</dbReference>
<dbReference type="InterPro" id="IPR011006">
    <property type="entry name" value="CheY-like_superfamily"/>
</dbReference>
<dbReference type="Proteomes" id="UP000184386">
    <property type="component" value="Unassembled WGS sequence"/>
</dbReference>
<dbReference type="PANTHER" id="PTHR37299:SF1">
    <property type="entry name" value="STAGE 0 SPORULATION PROTEIN A HOMOLOG"/>
    <property type="match status" value="1"/>
</dbReference>
<feature type="domain" description="HTH LytTR-type" evidence="5">
    <location>
        <begin position="131"/>
        <end position="229"/>
    </location>
</feature>
<keyword evidence="7" id="KW-1185">Reference proteome</keyword>
<evidence type="ECO:0000256" key="1">
    <source>
        <dbReference type="ARBA" id="ARBA00018672"/>
    </source>
</evidence>
<dbReference type="PANTHER" id="PTHR37299">
    <property type="entry name" value="TRANSCRIPTIONAL REGULATOR-RELATED"/>
    <property type="match status" value="1"/>
</dbReference>
<evidence type="ECO:0000259" key="4">
    <source>
        <dbReference type="PROSITE" id="PS50110"/>
    </source>
</evidence>
<feature type="domain" description="Response regulatory" evidence="4">
    <location>
        <begin position="2"/>
        <end position="120"/>
    </location>
</feature>
<evidence type="ECO:0000256" key="3">
    <source>
        <dbReference type="PROSITE-ProRule" id="PRU00169"/>
    </source>
</evidence>
<dbReference type="Gene3D" id="3.40.50.2300">
    <property type="match status" value="1"/>
</dbReference>
<dbReference type="RefSeq" id="WP_073276349.1">
    <property type="nucleotide sequence ID" value="NZ_FRAC01000012.1"/>
</dbReference>
<protein>
    <recommendedName>
        <fullName evidence="1">Stage 0 sporulation protein A homolog</fullName>
    </recommendedName>
</protein>
<evidence type="ECO:0000259" key="5">
    <source>
        <dbReference type="PROSITE" id="PS50930"/>
    </source>
</evidence>
<dbReference type="Gene3D" id="2.40.50.1020">
    <property type="entry name" value="LytTr DNA-binding domain"/>
    <property type="match status" value="1"/>
</dbReference>
<evidence type="ECO:0000313" key="7">
    <source>
        <dbReference type="Proteomes" id="UP000184386"/>
    </source>
</evidence>
<proteinExistence type="predicted"/>
<dbReference type="EMBL" id="FRAC01000012">
    <property type="protein sequence ID" value="SHK44907.1"/>
    <property type="molecule type" value="Genomic_DNA"/>
</dbReference>
<feature type="modified residue" description="4-aspartylphosphate" evidence="3">
    <location>
        <position position="57"/>
    </location>
</feature>
<dbReference type="SUPFAM" id="SSF52172">
    <property type="entry name" value="CheY-like"/>
    <property type="match status" value="1"/>
</dbReference>
<evidence type="ECO:0000256" key="2">
    <source>
        <dbReference type="ARBA" id="ARBA00024867"/>
    </source>
</evidence>
<dbReference type="STRING" id="1121322.SAMN02745136_02486"/>
<dbReference type="SMART" id="SM00448">
    <property type="entry name" value="REC"/>
    <property type="match status" value="1"/>
</dbReference>
<keyword evidence="3" id="KW-0597">Phosphoprotein</keyword>
<comment type="function">
    <text evidence="2">May play the central regulatory role in sporulation. It may be an element of the effector pathway responsible for the activation of sporulation genes in response to nutritional stress. Spo0A may act in concert with spo0H (a sigma factor) to control the expression of some genes that are critical to the sporulation process.</text>
</comment>
<dbReference type="Pfam" id="PF00072">
    <property type="entry name" value="Response_reg"/>
    <property type="match status" value="1"/>
</dbReference>
<organism evidence="6 7">
    <name type="scientific">Anaerocolumna jejuensis DSM 15929</name>
    <dbReference type="NCBI Taxonomy" id="1121322"/>
    <lineage>
        <taxon>Bacteria</taxon>
        <taxon>Bacillati</taxon>
        <taxon>Bacillota</taxon>
        <taxon>Clostridia</taxon>
        <taxon>Lachnospirales</taxon>
        <taxon>Lachnospiraceae</taxon>
        <taxon>Anaerocolumna</taxon>
    </lineage>
</organism>
<dbReference type="PROSITE" id="PS50110">
    <property type="entry name" value="RESPONSE_REGULATORY"/>
    <property type="match status" value="1"/>
</dbReference>
<dbReference type="AlphaFoldDB" id="A0A1M6SJR8"/>
<gene>
    <name evidence="6" type="ORF">SAMN02745136_02486</name>
</gene>
<dbReference type="GO" id="GO:0000156">
    <property type="term" value="F:phosphorelay response regulator activity"/>
    <property type="evidence" value="ECO:0007669"/>
    <property type="project" value="InterPro"/>
</dbReference>
<dbReference type="InterPro" id="IPR007492">
    <property type="entry name" value="LytTR_DNA-bd_dom"/>
</dbReference>
<dbReference type="PROSITE" id="PS50930">
    <property type="entry name" value="HTH_LYTTR"/>
    <property type="match status" value="1"/>
</dbReference>